<dbReference type="AlphaFoldDB" id="A0A7Z9C6X3"/>
<proteinExistence type="predicted"/>
<dbReference type="RefSeq" id="WP_035308921.1">
    <property type="nucleotide sequence ID" value="NZ_UXHF01000072.1"/>
</dbReference>
<gene>
    <name evidence="1" type="ORF">BREV_BREV_02765</name>
</gene>
<evidence type="ECO:0000313" key="2">
    <source>
        <dbReference type="Proteomes" id="UP000289220"/>
    </source>
</evidence>
<evidence type="ECO:0008006" key="3">
    <source>
        <dbReference type="Google" id="ProtNLM"/>
    </source>
</evidence>
<sequence length="81" mass="9154">MALYVKDPEVDQMAERLSRIGGISKTEAVRRALRRQLEQVETSSDFVERGLAFTRALIARGDLAEGQPVDKAWIDSLYEDD</sequence>
<dbReference type="EMBL" id="UXHF01000072">
    <property type="protein sequence ID" value="VDC51497.1"/>
    <property type="molecule type" value="Genomic_DNA"/>
</dbReference>
<reference evidence="1 2" key="1">
    <citation type="submission" date="2018-11" db="EMBL/GenBank/DDBJ databases">
        <authorList>
            <person name="Peiro R."/>
            <person name="Begona"/>
            <person name="Cbmso G."/>
            <person name="Lopez M."/>
            <person name="Gonzalez S."/>
            <person name="Sacristan E."/>
            <person name="Castillo E."/>
        </authorList>
    </citation>
    <scope>NUCLEOTIDE SEQUENCE [LARGE SCALE GENOMIC DNA]</scope>
    <source>
        <strain evidence="1">Brev_genome</strain>
    </source>
</reference>
<keyword evidence="2" id="KW-1185">Reference proteome</keyword>
<accession>A0A7Z9C6X3</accession>
<dbReference type="InterPro" id="IPR011660">
    <property type="entry name" value="VapB-like"/>
</dbReference>
<dbReference type="Pfam" id="PF07704">
    <property type="entry name" value="PSK_trans_fac"/>
    <property type="match status" value="1"/>
</dbReference>
<organism evidence="1 2">
    <name type="scientific">Brevundimonas mediterranea</name>
    <dbReference type="NCBI Taxonomy" id="74329"/>
    <lineage>
        <taxon>Bacteria</taxon>
        <taxon>Pseudomonadati</taxon>
        <taxon>Pseudomonadota</taxon>
        <taxon>Alphaproteobacteria</taxon>
        <taxon>Caulobacterales</taxon>
        <taxon>Caulobacteraceae</taxon>
        <taxon>Brevundimonas</taxon>
    </lineage>
</organism>
<dbReference type="Proteomes" id="UP000289220">
    <property type="component" value="Unassembled WGS sequence"/>
</dbReference>
<comment type="caution">
    <text evidence="1">The sequence shown here is derived from an EMBL/GenBank/DDBJ whole genome shotgun (WGS) entry which is preliminary data.</text>
</comment>
<protein>
    <recommendedName>
        <fullName evidence="3">Transcription factor</fullName>
    </recommendedName>
</protein>
<name>A0A7Z9C6X3_9CAUL</name>
<evidence type="ECO:0000313" key="1">
    <source>
        <dbReference type="EMBL" id="VDC51497.1"/>
    </source>
</evidence>